<protein>
    <recommendedName>
        <fullName evidence="4">Acyltransferase 3 domain-containing protein</fullName>
    </recommendedName>
</protein>
<evidence type="ECO:0008006" key="4">
    <source>
        <dbReference type="Google" id="ProtNLM"/>
    </source>
</evidence>
<gene>
    <name evidence="2" type="ORF">GCM10007088_08320</name>
</gene>
<dbReference type="EMBL" id="BMPU01000002">
    <property type="protein sequence ID" value="GGM52011.1"/>
    <property type="molecule type" value="Genomic_DNA"/>
</dbReference>
<keyword evidence="1" id="KW-1133">Transmembrane helix</keyword>
<proteinExistence type="predicted"/>
<reference evidence="3" key="1">
    <citation type="journal article" date="2019" name="Int. J. Syst. Evol. Microbiol.">
        <title>The Global Catalogue of Microorganisms (GCM) 10K type strain sequencing project: providing services to taxonomists for standard genome sequencing and annotation.</title>
        <authorList>
            <consortium name="The Broad Institute Genomics Platform"/>
            <consortium name="The Broad Institute Genome Sequencing Center for Infectious Disease"/>
            <person name="Wu L."/>
            <person name="Ma J."/>
        </authorList>
    </citation>
    <scope>NUCLEOTIDE SEQUENCE [LARGE SCALE GENOMIC DNA]</scope>
    <source>
        <strain evidence="3">JCM 30531</strain>
    </source>
</reference>
<feature type="transmembrane region" description="Helical" evidence="1">
    <location>
        <begin position="68"/>
        <end position="89"/>
    </location>
</feature>
<keyword evidence="1" id="KW-0812">Transmembrane</keyword>
<keyword evidence="1" id="KW-0472">Membrane</keyword>
<feature type="transmembrane region" description="Helical" evidence="1">
    <location>
        <begin position="33"/>
        <end position="56"/>
    </location>
</feature>
<evidence type="ECO:0000313" key="3">
    <source>
        <dbReference type="Proteomes" id="UP000653477"/>
    </source>
</evidence>
<evidence type="ECO:0000313" key="2">
    <source>
        <dbReference type="EMBL" id="GGM52011.1"/>
    </source>
</evidence>
<evidence type="ECO:0000256" key="1">
    <source>
        <dbReference type="SAM" id="Phobius"/>
    </source>
</evidence>
<organism evidence="2 3">
    <name type="scientific">Porphyromonas pasteri</name>
    <dbReference type="NCBI Taxonomy" id="1583331"/>
    <lineage>
        <taxon>Bacteria</taxon>
        <taxon>Pseudomonadati</taxon>
        <taxon>Bacteroidota</taxon>
        <taxon>Bacteroidia</taxon>
        <taxon>Bacteroidales</taxon>
        <taxon>Porphyromonadaceae</taxon>
        <taxon>Porphyromonas</taxon>
    </lineage>
</organism>
<keyword evidence="3" id="KW-1185">Reference proteome</keyword>
<name>A0ABQ2H8E3_9PORP</name>
<comment type="caution">
    <text evidence="2">The sequence shown here is derived from an EMBL/GenBank/DDBJ whole genome shotgun (WGS) entry which is preliminary data.</text>
</comment>
<dbReference type="Proteomes" id="UP000653477">
    <property type="component" value="Unassembled WGS sequence"/>
</dbReference>
<accession>A0ABQ2H8E3</accession>
<sequence>MALSFTILMIYVLDVLTIGEGRLGRWLVLLGQWSLPIYFVHYFFLPVFPGVHAFLGRITPSNQLSLDIFIGLAGTLMTLLPSLAVIYCIRLNPYLDFALFGEKGRLMKK</sequence>